<evidence type="ECO:0000259" key="6">
    <source>
        <dbReference type="PROSITE" id="PS50937"/>
    </source>
</evidence>
<organism evidence="7 8">
    <name type="scientific">Haloechinothrix salitolerans</name>
    <dbReference type="NCBI Taxonomy" id="926830"/>
    <lineage>
        <taxon>Bacteria</taxon>
        <taxon>Bacillati</taxon>
        <taxon>Actinomycetota</taxon>
        <taxon>Actinomycetes</taxon>
        <taxon>Pseudonocardiales</taxon>
        <taxon>Pseudonocardiaceae</taxon>
        <taxon>Haloechinothrix</taxon>
    </lineage>
</organism>
<protein>
    <submittedName>
        <fullName evidence="7">Heavy metal-responsive transcriptional regulator</fullName>
    </submittedName>
</protein>
<evidence type="ECO:0000256" key="1">
    <source>
        <dbReference type="ARBA" id="ARBA00022491"/>
    </source>
</evidence>
<evidence type="ECO:0000256" key="2">
    <source>
        <dbReference type="ARBA" id="ARBA00023015"/>
    </source>
</evidence>
<dbReference type="InterPro" id="IPR047057">
    <property type="entry name" value="MerR_fam"/>
</dbReference>
<comment type="caution">
    <text evidence="7">The sequence shown here is derived from an EMBL/GenBank/DDBJ whole genome shotgun (WGS) entry which is preliminary data.</text>
</comment>
<evidence type="ECO:0000313" key="8">
    <source>
        <dbReference type="Proteomes" id="UP001596337"/>
    </source>
</evidence>
<dbReference type="SMART" id="SM00422">
    <property type="entry name" value="HTH_MERR"/>
    <property type="match status" value="1"/>
</dbReference>
<dbReference type="EMBL" id="JBHSXX010000001">
    <property type="protein sequence ID" value="MFC6869195.1"/>
    <property type="molecule type" value="Genomic_DNA"/>
</dbReference>
<sequence>MTTKTAPGLRVAELAARVGVRPDTIRYYERAGLLAPPPRTPSGYRLYPTETVERVGFIQGCQRLGLRLREIADLLSVRDTGVCPCEPAEGLLRRRIDDIDDELARLTALRAELAETLAGLPSGRCPDVSPGEWCPPDDSNDQSEGRCE</sequence>
<dbReference type="InterPro" id="IPR009061">
    <property type="entry name" value="DNA-bd_dom_put_sf"/>
</dbReference>
<dbReference type="PANTHER" id="PTHR30204:SF69">
    <property type="entry name" value="MERR-FAMILY TRANSCRIPTIONAL REGULATOR"/>
    <property type="match status" value="1"/>
</dbReference>
<keyword evidence="4" id="KW-0804">Transcription</keyword>
<keyword evidence="8" id="KW-1185">Reference proteome</keyword>
<dbReference type="Pfam" id="PF13411">
    <property type="entry name" value="MerR_1"/>
    <property type="match status" value="1"/>
</dbReference>
<feature type="region of interest" description="Disordered" evidence="5">
    <location>
        <begin position="126"/>
        <end position="148"/>
    </location>
</feature>
<feature type="domain" description="HTH merR-type" evidence="6">
    <location>
        <begin position="8"/>
        <end position="77"/>
    </location>
</feature>
<dbReference type="PRINTS" id="PR00040">
    <property type="entry name" value="HTHMERR"/>
</dbReference>
<name>A0ABW2C3K4_9PSEU</name>
<accession>A0ABW2C3K4</accession>
<keyword evidence="3" id="KW-0238">DNA-binding</keyword>
<dbReference type="Gene3D" id="1.10.1660.10">
    <property type="match status" value="1"/>
</dbReference>
<reference evidence="8" key="1">
    <citation type="journal article" date="2019" name="Int. J. Syst. Evol. Microbiol.">
        <title>The Global Catalogue of Microorganisms (GCM) 10K type strain sequencing project: providing services to taxonomists for standard genome sequencing and annotation.</title>
        <authorList>
            <consortium name="The Broad Institute Genomics Platform"/>
            <consortium name="The Broad Institute Genome Sequencing Center for Infectious Disease"/>
            <person name="Wu L."/>
            <person name="Ma J."/>
        </authorList>
    </citation>
    <scope>NUCLEOTIDE SEQUENCE [LARGE SCALE GENOMIC DNA]</scope>
    <source>
        <strain evidence="8">KCTC 32255</strain>
    </source>
</reference>
<evidence type="ECO:0000256" key="4">
    <source>
        <dbReference type="ARBA" id="ARBA00023163"/>
    </source>
</evidence>
<dbReference type="InterPro" id="IPR000551">
    <property type="entry name" value="MerR-type_HTH_dom"/>
</dbReference>
<keyword evidence="2" id="KW-0805">Transcription regulation</keyword>
<dbReference type="SUPFAM" id="SSF46955">
    <property type="entry name" value="Putative DNA-binding domain"/>
    <property type="match status" value="1"/>
</dbReference>
<proteinExistence type="predicted"/>
<dbReference type="PROSITE" id="PS50937">
    <property type="entry name" value="HTH_MERR_2"/>
    <property type="match status" value="1"/>
</dbReference>
<evidence type="ECO:0000256" key="3">
    <source>
        <dbReference type="ARBA" id="ARBA00023125"/>
    </source>
</evidence>
<dbReference type="RefSeq" id="WP_345402908.1">
    <property type="nucleotide sequence ID" value="NZ_BAABLA010000112.1"/>
</dbReference>
<evidence type="ECO:0000256" key="5">
    <source>
        <dbReference type="SAM" id="MobiDB-lite"/>
    </source>
</evidence>
<dbReference type="CDD" id="cd04770">
    <property type="entry name" value="HTH_HMRTR"/>
    <property type="match status" value="1"/>
</dbReference>
<dbReference type="Proteomes" id="UP001596337">
    <property type="component" value="Unassembled WGS sequence"/>
</dbReference>
<gene>
    <name evidence="7" type="ORF">ACFQGD_18810</name>
</gene>
<keyword evidence="1" id="KW-0678">Repressor</keyword>
<evidence type="ECO:0000313" key="7">
    <source>
        <dbReference type="EMBL" id="MFC6869195.1"/>
    </source>
</evidence>
<dbReference type="PANTHER" id="PTHR30204">
    <property type="entry name" value="REDOX-CYCLING DRUG-SENSING TRANSCRIPTIONAL ACTIVATOR SOXR"/>
    <property type="match status" value="1"/>
</dbReference>